<keyword evidence="3" id="KW-1185">Reference proteome</keyword>
<reference evidence="3" key="1">
    <citation type="submission" date="2017-02" db="EMBL/GenBank/DDBJ databases">
        <authorList>
            <person name="Rodrigo-Torres L."/>
            <person name="Arahal R.D."/>
            <person name="Lucena T."/>
        </authorList>
    </citation>
    <scope>NUCLEOTIDE SEQUENCE [LARGE SCALE GENOMIC DNA]</scope>
    <source>
        <strain evidence="3">CECT 7878</strain>
    </source>
</reference>
<evidence type="ECO:0000259" key="1">
    <source>
        <dbReference type="Pfam" id="PF01323"/>
    </source>
</evidence>
<dbReference type="RefSeq" id="WP_077336548.1">
    <property type="nucleotide sequence ID" value="NZ_FULE01000034.1"/>
</dbReference>
<dbReference type="EMBL" id="FULE01000034">
    <property type="protein sequence ID" value="SJN57995.1"/>
    <property type="molecule type" value="Genomic_DNA"/>
</dbReference>
<dbReference type="GO" id="GO:0016491">
    <property type="term" value="F:oxidoreductase activity"/>
    <property type="evidence" value="ECO:0007669"/>
    <property type="project" value="InterPro"/>
</dbReference>
<dbReference type="SUPFAM" id="SSF52833">
    <property type="entry name" value="Thioredoxin-like"/>
    <property type="match status" value="1"/>
</dbReference>
<dbReference type="Gene3D" id="3.40.30.10">
    <property type="entry name" value="Glutaredoxin"/>
    <property type="match status" value="1"/>
</dbReference>
<dbReference type="OrthoDB" id="9813770at2"/>
<name>A0A1R4LN97_VIBR1</name>
<evidence type="ECO:0000313" key="3">
    <source>
        <dbReference type="Proteomes" id="UP000188276"/>
    </source>
</evidence>
<dbReference type="InterPro" id="IPR036249">
    <property type="entry name" value="Thioredoxin-like_sf"/>
</dbReference>
<organism evidence="2 3">
    <name type="scientific">Vibrio ruber (strain DSM 16370 / JCM 11486 / BCRC 17186 / CECT 7878 / LMG 23124 / VR1)</name>
    <dbReference type="NCBI Taxonomy" id="1123498"/>
    <lineage>
        <taxon>Bacteria</taxon>
        <taxon>Pseudomonadati</taxon>
        <taxon>Pseudomonadota</taxon>
        <taxon>Gammaproteobacteria</taxon>
        <taxon>Vibrionales</taxon>
        <taxon>Vibrionaceae</taxon>
        <taxon>Vibrio</taxon>
    </lineage>
</organism>
<sequence>MVTVHYFFDPMCGWCYGATSLLAVMAANSEIKLEFHPGGMIDNKAISPSFRRHILEHDERIAKLTGAAFGEDYIQRVQSNDEMVLDSFITARAILTAEQLGLPPLDMLEAIQRAHYFEGKLVNHPEVLKELSVNLGIDGEQWHNAMTANEGIEQKAISESQQLMQRLQVHGYPTLILEVNNQLIKLPHTDFYGKPDEWRQLVDRYIGSNSSNFQANM</sequence>
<dbReference type="InterPro" id="IPR001853">
    <property type="entry name" value="DSBA-like_thioredoxin_dom"/>
</dbReference>
<dbReference type="PANTHER" id="PTHR13887">
    <property type="entry name" value="GLUTATHIONE S-TRANSFERASE KAPPA"/>
    <property type="match status" value="1"/>
</dbReference>
<dbReference type="STRING" id="1123498.VR7878_02592"/>
<dbReference type="PANTHER" id="PTHR13887:SF51">
    <property type="entry name" value="DSBA FAMILY PROTEIN"/>
    <property type="match status" value="1"/>
</dbReference>
<protein>
    <submittedName>
        <fullName evidence="2">DSBA-like thioredoxin domain protein</fullName>
    </submittedName>
</protein>
<dbReference type="Pfam" id="PF01323">
    <property type="entry name" value="DSBA"/>
    <property type="match status" value="1"/>
</dbReference>
<gene>
    <name evidence="2" type="ORF">VR7878_02592</name>
</gene>
<dbReference type="Proteomes" id="UP000188276">
    <property type="component" value="Unassembled WGS sequence"/>
</dbReference>
<proteinExistence type="predicted"/>
<feature type="domain" description="DSBA-like thioredoxin" evidence="1">
    <location>
        <begin position="3"/>
        <end position="181"/>
    </location>
</feature>
<evidence type="ECO:0000313" key="2">
    <source>
        <dbReference type="EMBL" id="SJN57995.1"/>
    </source>
</evidence>
<dbReference type="CDD" id="cd03025">
    <property type="entry name" value="DsbA_FrnE_like"/>
    <property type="match status" value="1"/>
</dbReference>
<dbReference type="AlphaFoldDB" id="A0A1R4LN97"/>
<accession>A0A1R4LN97</accession>